<dbReference type="AlphaFoldDB" id="A0A368YH13"/>
<evidence type="ECO:0000313" key="1">
    <source>
        <dbReference type="EMBL" id="RCW78949.1"/>
    </source>
</evidence>
<dbReference type="Proteomes" id="UP000253324">
    <property type="component" value="Unassembled WGS sequence"/>
</dbReference>
<sequence>MMKQSRQFDISRKSIDYCTALYSVMVVLRPLL</sequence>
<gene>
    <name evidence="1" type="ORF">C7476_1207</name>
</gene>
<accession>A0A368YH13</accession>
<protein>
    <submittedName>
        <fullName evidence="1">Uncharacterized protein</fullName>
    </submittedName>
</protein>
<comment type="caution">
    <text evidence="1">The sequence shown here is derived from an EMBL/GenBank/DDBJ whole genome shotgun (WGS) entry which is preliminary data.</text>
</comment>
<evidence type="ECO:0000313" key="2">
    <source>
        <dbReference type="Proteomes" id="UP000253324"/>
    </source>
</evidence>
<keyword evidence="2" id="KW-1185">Reference proteome</keyword>
<proteinExistence type="predicted"/>
<reference evidence="1 2" key="1">
    <citation type="submission" date="2018-07" db="EMBL/GenBank/DDBJ databases">
        <title>Genomic Encyclopedia of Type Strains, Phase III (KMG-III): the genomes of soil and plant-associated and newly described type strains.</title>
        <authorList>
            <person name="Whitman W."/>
        </authorList>
    </citation>
    <scope>NUCLEOTIDE SEQUENCE [LARGE SCALE GENOMIC DNA]</scope>
    <source>
        <strain evidence="1 2">31-25a</strain>
    </source>
</reference>
<organism evidence="1 2">
    <name type="scientific">Phyllobacterium bourgognense</name>
    <dbReference type="NCBI Taxonomy" id="314236"/>
    <lineage>
        <taxon>Bacteria</taxon>
        <taxon>Pseudomonadati</taxon>
        <taxon>Pseudomonadota</taxon>
        <taxon>Alphaproteobacteria</taxon>
        <taxon>Hyphomicrobiales</taxon>
        <taxon>Phyllobacteriaceae</taxon>
        <taxon>Phyllobacterium</taxon>
    </lineage>
</organism>
<name>A0A368YH13_9HYPH</name>
<dbReference type="EMBL" id="QPJM01000020">
    <property type="protein sequence ID" value="RCW78949.1"/>
    <property type="molecule type" value="Genomic_DNA"/>
</dbReference>